<dbReference type="GO" id="GO:0042407">
    <property type="term" value="P:cristae formation"/>
    <property type="evidence" value="ECO:0007669"/>
    <property type="project" value="TreeGrafter"/>
</dbReference>
<dbReference type="RefSeq" id="XP_026685006.1">
    <property type="nucleotide sequence ID" value="XM_026829205.1"/>
</dbReference>
<evidence type="ECO:0000256" key="4">
    <source>
        <dbReference type="ARBA" id="ARBA00022989"/>
    </source>
</evidence>
<dbReference type="KEGG" id="dci:103516929"/>
<organism evidence="8 9">
    <name type="scientific">Diaphorina citri</name>
    <name type="common">Asian citrus psyllid</name>
    <dbReference type="NCBI Taxonomy" id="121845"/>
    <lineage>
        <taxon>Eukaryota</taxon>
        <taxon>Metazoa</taxon>
        <taxon>Ecdysozoa</taxon>
        <taxon>Arthropoda</taxon>
        <taxon>Hexapoda</taxon>
        <taxon>Insecta</taxon>
        <taxon>Pterygota</taxon>
        <taxon>Neoptera</taxon>
        <taxon>Paraneoptera</taxon>
        <taxon>Hemiptera</taxon>
        <taxon>Sternorrhyncha</taxon>
        <taxon>Psylloidea</taxon>
        <taxon>Psyllidae</taxon>
        <taxon>Diaphorininae</taxon>
        <taxon>Diaphorina</taxon>
    </lineage>
</organism>
<keyword evidence="3 7" id="KW-0999">Mitochondrion inner membrane</keyword>
<dbReference type="PaxDb" id="121845-A0A3Q0J999"/>
<protein>
    <recommendedName>
        <fullName evidence="7">MICOS complex subunit MIC60</fullName>
    </recommendedName>
    <alternativeName>
        <fullName evidence="7">Mitofilin</fullName>
    </alternativeName>
</protein>
<evidence type="ECO:0000256" key="3">
    <source>
        <dbReference type="ARBA" id="ARBA00022792"/>
    </source>
</evidence>
<keyword evidence="5 7" id="KW-0496">Mitochondrion</keyword>
<comment type="subunit">
    <text evidence="7">Component of the mitochondrial contact site and cristae organizing system (MICOS) complex.</text>
</comment>
<sequence length="410" mass="45404">MYRIVACKNLLPFKKVPERLLKSTNTCNASLSRCYSGGGKKKSGHPILYTLGFTSVTVGGVVAYAKFDKDFRLWLEENLPGSDKFIEVVTEEKGVSVVDVVVNKYEDIKHEVETIKTDTLGKIEDITGFKFESEAPGTSSSPATSSLGMEKAKYKEQIGVMIGRMKAFEEALFEEKAKYKEQIGVMIGRMKAFEEAFKNLGYIVNERAYAEEAVQHSQALWSACQTLILRIQNSITPQDVKPLKSEIDAIKKSAAKSDTFVETICAAFPSAALSRGVYSEQALRSRFIGVQDSAYRVALVPDESASLPLVFLSYLQSLFIIRGLAAISPEEIRDEPSAKLNSLNTYEILERARYFVDRSDLLQAVKYMNLLQGGAKAVSQQWIADTLVYLETETAAKALLSHAASVSFVQ</sequence>
<dbReference type="PANTHER" id="PTHR15415">
    <property type="entry name" value="MITOFILIN"/>
    <property type="match status" value="1"/>
</dbReference>
<keyword evidence="2 7" id="KW-0812">Transmembrane</keyword>
<dbReference type="InterPro" id="IPR019133">
    <property type="entry name" value="MIC60"/>
</dbReference>
<comment type="similarity">
    <text evidence="1 7">Belongs to the MICOS complex subunit Mic60 family.</text>
</comment>
<dbReference type="Pfam" id="PF09731">
    <property type="entry name" value="Mitofilin"/>
    <property type="match status" value="2"/>
</dbReference>
<evidence type="ECO:0000313" key="9">
    <source>
        <dbReference type="RefSeq" id="XP_026685006.1"/>
    </source>
</evidence>
<name>A0A3Q0J999_DIACI</name>
<evidence type="ECO:0000256" key="2">
    <source>
        <dbReference type="ARBA" id="ARBA00022692"/>
    </source>
</evidence>
<proteinExistence type="inferred from homology"/>
<reference evidence="9" key="1">
    <citation type="submission" date="2025-08" db="UniProtKB">
        <authorList>
            <consortium name="RefSeq"/>
        </authorList>
    </citation>
    <scope>IDENTIFICATION</scope>
</reference>
<evidence type="ECO:0000256" key="6">
    <source>
        <dbReference type="ARBA" id="ARBA00023136"/>
    </source>
</evidence>
<dbReference type="GeneID" id="103516929"/>
<keyword evidence="6 7" id="KW-0472">Membrane</keyword>
<dbReference type="STRING" id="121845.A0A3Q0J999"/>
<accession>A0A3Q0J999</accession>
<comment type="subcellular location">
    <subcellularLocation>
        <location evidence="7">Mitochondrion inner membrane</location>
        <topology evidence="7">Single-pass membrane protein</topology>
    </subcellularLocation>
</comment>
<dbReference type="GO" id="GO:0061617">
    <property type="term" value="C:MICOS complex"/>
    <property type="evidence" value="ECO:0007669"/>
    <property type="project" value="TreeGrafter"/>
</dbReference>
<evidence type="ECO:0000256" key="7">
    <source>
        <dbReference type="RuleBase" id="RU363000"/>
    </source>
</evidence>
<dbReference type="PANTHER" id="PTHR15415:SF7">
    <property type="entry name" value="MICOS COMPLEX SUBUNIT MIC60"/>
    <property type="match status" value="1"/>
</dbReference>
<dbReference type="AlphaFoldDB" id="A0A3Q0J999"/>
<dbReference type="Proteomes" id="UP000079169">
    <property type="component" value="Unplaced"/>
</dbReference>
<keyword evidence="8" id="KW-1185">Reference proteome</keyword>
<evidence type="ECO:0000256" key="5">
    <source>
        <dbReference type="ARBA" id="ARBA00023128"/>
    </source>
</evidence>
<feature type="transmembrane region" description="Helical" evidence="7">
    <location>
        <begin position="47"/>
        <end position="65"/>
    </location>
</feature>
<comment type="function">
    <text evidence="7">Component of the MICOS complex, a large protein complex of the mitochondrial inner membrane that plays crucial roles in the maintenance of crista junctions, inner membrane architecture, and formation of contact sites to the outer membrane.</text>
</comment>
<evidence type="ECO:0000313" key="8">
    <source>
        <dbReference type="Proteomes" id="UP000079169"/>
    </source>
</evidence>
<gene>
    <name evidence="9" type="primary">LOC103516929</name>
</gene>
<evidence type="ECO:0000256" key="1">
    <source>
        <dbReference type="ARBA" id="ARBA00010877"/>
    </source>
</evidence>
<keyword evidence="4 7" id="KW-1133">Transmembrane helix</keyword>